<organism evidence="5 6">
    <name type="scientific">Luteimonas salinilitoris</name>
    <dbReference type="NCBI Taxonomy" id="3237697"/>
    <lineage>
        <taxon>Bacteria</taxon>
        <taxon>Pseudomonadati</taxon>
        <taxon>Pseudomonadota</taxon>
        <taxon>Gammaproteobacteria</taxon>
        <taxon>Lysobacterales</taxon>
        <taxon>Lysobacteraceae</taxon>
        <taxon>Luteimonas</taxon>
    </lineage>
</organism>
<dbReference type="Proteomes" id="UP001566331">
    <property type="component" value="Unassembled WGS sequence"/>
</dbReference>
<keyword evidence="3 5" id="KW-0378">Hydrolase</keyword>
<dbReference type="PANTHER" id="PTHR21661">
    <property type="entry name" value="EPOXIDE HYDROLASE 1-RELATED"/>
    <property type="match status" value="1"/>
</dbReference>
<evidence type="ECO:0000256" key="2">
    <source>
        <dbReference type="ARBA" id="ARBA00022797"/>
    </source>
</evidence>
<dbReference type="PRINTS" id="PR00412">
    <property type="entry name" value="EPOXHYDRLASE"/>
</dbReference>
<dbReference type="Gene3D" id="3.40.50.1820">
    <property type="entry name" value="alpha/beta hydrolase"/>
    <property type="match status" value="1"/>
</dbReference>
<gene>
    <name evidence="5" type="ORF">AB6713_11730</name>
</gene>
<evidence type="ECO:0000256" key="3">
    <source>
        <dbReference type="ARBA" id="ARBA00022801"/>
    </source>
</evidence>
<protein>
    <submittedName>
        <fullName evidence="5">Epoxide hydrolase family protein</fullName>
        <ecNumber evidence="5">3.-.-.-</ecNumber>
    </submittedName>
</protein>
<accession>A0ABV4HV99</accession>
<dbReference type="PANTHER" id="PTHR21661:SF35">
    <property type="entry name" value="EPOXIDE HYDROLASE"/>
    <property type="match status" value="1"/>
</dbReference>
<dbReference type="Pfam" id="PF06441">
    <property type="entry name" value="EHN"/>
    <property type="match status" value="1"/>
</dbReference>
<name>A0ABV4HV99_9GAMM</name>
<dbReference type="RefSeq" id="WP_370562812.1">
    <property type="nucleotide sequence ID" value="NZ_JBFWIB010000002.1"/>
</dbReference>
<dbReference type="SUPFAM" id="SSF53474">
    <property type="entry name" value="alpha/beta-Hydrolases"/>
    <property type="match status" value="1"/>
</dbReference>
<dbReference type="EMBL" id="JBFWIC010000015">
    <property type="protein sequence ID" value="MEZ0475280.1"/>
    <property type="molecule type" value="Genomic_DNA"/>
</dbReference>
<proteinExistence type="inferred from homology"/>
<evidence type="ECO:0000259" key="4">
    <source>
        <dbReference type="Pfam" id="PF06441"/>
    </source>
</evidence>
<evidence type="ECO:0000256" key="1">
    <source>
        <dbReference type="ARBA" id="ARBA00010088"/>
    </source>
</evidence>
<dbReference type="GO" id="GO:0016787">
    <property type="term" value="F:hydrolase activity"/>
    <property type="evidence" value="ECO:0007669"/>
    <property type="project" value="UniProtKB-KW"/>
</dbReference>
<evidence type="ECO:0000313" key="5">
    <source>
        <dbReference type="EMBL" id="MEZ0475280.1"/>
    </source>
</evidence>
<dbReference type="InterPro" id="IPR000639">
    <property type="entry name" value="Epox_hydrolase-like"/>
</dbReference>
<sequence length="381" mass="42529">MQPFRIAVPQHAIEDLYRRLDRARLPGSVDEGSWEDGASLSFIKRLVHHWRYTFDWRTAEARLNELPQFMAKIGQLDVHFVYQKGVGPAPLPLVLTHGWPGSFIEMERILPLLTDPGSHGGDPGDAFDVVVPSLPGFGFSQAPTEAGVSSRQVAQMWKELMLRLGYSRFGAQGGDIGAGVSTWLAKLYPEHLVGIQLNYIPGSFRPALGQGQAPVRGEEEAFLERAAAWVADEGAYAAQQGTKPLTLAYSLADSPIGLAAWIVEKFQTWSDCAGDIENTFTMDELLTDISLYWFGGQVEASLRIYKENRAQPLVFTPGERVVPPMGMALFPKELPLPPRAWVERVFDVRRWTPMPRGGHFAAWEQPALLAEEMRAFFRPLR</sequence>
<dbReference type="InterPro" id="IPR029058">
    <property type="entry name" value="AB_hydrolase_fold"/>
</dbReference>
<dbReference type="InterPro" id="IPR010497">
    <property type="entry name" value="Epoxide_hydro_N"/>
</dbReference>
<keyword evidence="2" id="KW-0058">Aromatic hydrocarbons catabolism</keyword>
<dbReference type="InterPro" id="IPR016292">
    <property type="entry name" value="Epoxide_hydrolase"/>
</dbReference>
<evidence type="ECO:0000313" key="6">
    <source>
        <dbReference type="Proteomes" id="UP001566331"/>
    </source>
</evidence>
<reference evidence="5 6" key="1">
    <citation type="submission" date="2024-07" db="EMBL/GenBank/DDBJ databases">
        <title>Luteimonas salilacus sp. nov., isolated from the shore soil of Salt Lake in Tibet of China.</title>
        <authorList>
            <person name="Zhang X."/>
            <person name="Li A."/>
        </authorList>
    </citation>
    <scope>NUCLEOTIDE SEQUENCE [LARGE SCALE GENOMIC DNA]</scope>
    <source>
        <strain evidence="5 6">B3-2-R+30</strain>
    </source>
</reference>
<dbReference type="PIRSF" id="PIRSF001112">
    <property type="entry name" value="Epoxide_hydrolase"/>
    <property type="match status" value="1"/>
</dbReference>
<comment type="caution">
    <text evidence="5">The sequence shown here is derived from an EMBL/GenBank/DDBJ whole genome shotgun (WGS) entry which is preliminary data.</text>
</comment>
<comment type="similarity">
    <text evidence="1">Belongs to the peptidase S33 family.</text>
</comment>
<dbReference type="EC" id="3.-.-.-" evidence="5"/>
<feature type="domain" description="Epoxide hydrolase N-terminal" evidence="4">
    <location>
        <begin position="1"/>
        <end position="106"/>
    </location>
</feature>
<keyword evidence="6" id="KW-1185">Reference proteome</keyword>